<dbReference type="EMBL" id="CAJOBA010098391">
    <property type="protein sequence ID" value="CAF4511585.1"/>
    <property type="molecule type" value="Genomic_DNA"/>
</dbReference>
<dbReference type="AlphaFoldDB" id="A0A8S2XR23"/>
<feature type="domain" description="Dynein heavy chain C-terminal" evidence="1">
    <location>
        <begin position="2"/>
        <end position="58"/>
    </location>
</feature>
<evidence type="ECO:0000313" key="3">
    <source>
        <dbReference type="EMBL" id="CAF4511585.1"/>
    </source>
</evidence>
<dbReference type="Proteomes" id="UP000682733">
    <property type="component" value="Unassembled WGS sequence"/>
</dbReference>
<reference evidence="3" key="1">
    <citation type="submission" date="2021-02" db="EMBL/GenBank/DDBJ databases">
        <authorList>
            <person name="Nowell W R."/>
        </authorList>
    </citation>
    <scope>NUCLEOTIDE SEQUENCE</scope>
</reference>
<feature type="non-terminal residue" evidence="3">
    <location>
        <position position="59"/>
    </location>
</feature>
<comment type="caution">
    <text evidence="3">The sequence shown here is derived from an EMBL/GenBank/DDBJ whole genome shotgun (WGS) entry which is preliminary data.</text>
</comment>
<feature type="non-terminal residue" evidence="3">
    <location>
        <position position="1"/>
    </location>
</feature>
<dbReference type="GO" id="GO:0030286">
    <property type="term" value="C:dynein complex"/>
    <property type="evidence" value="ECO:0007669"/>
    <property type="project" value="InterPro"/>
</dbReference>
<dbReference type="InterPro" id="IPR041228">
    <property type="entry name" value="Dynein_C"/>
</dbReference>
<dbReference type="PANTHER" id="PTHR22878:SF73">
    <property type="entry name" value="DYNEIN AXONEMAL HEAVY CHAIN 1"/>
    <property type="match status" value="1"/>
</dbReference>
<proteinExistence type="predicted"/>
<dbReference type="Proteomes" id="UP000677228">
    <property type="component" value="Unassembled WGS sequence"/>
</dbReference>
<protein>
    <recommendedName>
        <fullName evidence="1">Dynein heavy chain C-terminal domain-containing protein</fullName>
    </recommendedName>
</protein>
<evidence type="ECO:0000259" key="1">
    <source>
        <dbReference type="Pfam" id="PF18199"/>
    </source>
</evidence>
<accession>A0A8S2XR23</accession>
<dbReference type="GO" id="GO:0051959">
    <property type="term" value="F:dynein light intermediate chain binding"/>
    <property type="evidence" value="ECO:0007669"/>
    <property type="project" value="InterPro"/>
</dbReference>
<dbReference type="Pfam" id="PF18199">
    <property type="entry name" value="Dynein_C"/>
    <property type="match status" value="1"/>
</dbReference>
<evidence type="ECO:0000313" key="4">
    <source>
        <dbReference type="Proteomes" id="UP000682733"/>
    </source>
</evidence>
<sequence length="59" mass="6647">LVVLSQSLEDMSKSLYNNTVPLLWSKVAYPSLKPLASWAADLLQRVKFVQNWVDDGIPT</sequence>
<evidence type="ECO:0000313" key="2">
    <source>
        <dbReference type="EMBL" id="CAF1657368.1"/>
    </source>
</evidence>
<dbReference type="InterPro" id="IPR026983">
    <property type="entry name" value="DHC"/>
</dbReference>
<dbReference type="Gene3D" id="1.20.1270.280">
    <property type="match status" value="1"/>
</dbReference>
<gene>
    <name evidence="2" type="ORF">OVA965_LOCUS45133</name>
    <name evidence="3" type="ORF">TMI583_LOCUS48373</name>
</gene>
<organism evidence="3 4">
    <name type="scientific">Didymodactylos carnosus</name>
    <dbReference type="NCBI Taxonomy" id="1234261"/>
    <lineage>
        <taxon>Eukaryota</taxon>
        <taxon>Metazoa</taxon>
        <taxon>Spiralia</taxon>
        <taxon>Gnathifera</taxon>
        <taxon>Rotifera</taxon>
        <taxon>Eurotatoria</taxon>
        <taxon>Bdelloidea</taxon>
        <taxon>Philodinida</taxon>
        <taxon>Philodinidae</taxon>
        <taxon>Didymodactylos</taxon>
    </lineage>
</organism>
<dbReference type="PANTHER" id="PTHR22878">
    <property type="entry name" value="DYNEIN HEAVY CHAIN 6, AXONEMAL-LIKE-RELATED"/>
    <property type="match status" value="1"/>
</dbReference>
<dbReference type="GO" id="GO:0045505">
    <property type="term" value="F:dynein intermediate chain binding"/>
    <property type="evidence" value="ECO:0007669"/>
    <property type="project" value="InterPro"/>
</dbReference>
<dbReference type="GO" id="GO:0007018">
    <property type="term" value="P:microtubule-based movement"/>
    <property type="evidence" value="ECO:0007669"/>
    <property type="project" value="InterPro"/>
</dbReference>
<name>A0A8S2XR23_9BILA</name>
<dbReference type="EMBL" id="CAJNOK010068651">
    <property type="protein sequence ID" value="CAF1657368.1"/>
    <property type="molecule type" value="Genomic_DNA"/>
</dbReference>